<dbReference type="GO" id="GO:0016887">
    <property type="term" value="F:ATP hydrolysis activity"/>
    <property type="evidence" value="ECO:0007669"/>
    <property type="project" value="InterPro"/>
</dbReference>
<proteinExistence type="inferred from homology"/>
<evidence type="ECO:0000256" key="3">
    <source>
        <dbReference type="ARBA" id="ARBA00022840"/>
    </source>
</evidence>
<evidence type="ECO:0008006" key="6">
    <source>
        <dbReference type="Google" id="ProtNLM"/>
    </source>
</evidence>
<comment type="similarity">
    <text evidence="1">Belongs to the AFG1 ATPase family.</text>
</comment>
<keyword evidence="5" id="KW-1185">Reference proteome</keyword>
<dbReference type="SUPFAM" id="SSF52540">
    <property type="entry name" value="P-loop containing nucleoside triphosphate hydrolases"/>
    <property type="match status" value="1"/>
</dbReference>
<evidence type="ECO:0000313" key="5">
    <source>
        <dbReference type="Proteomes" id="UP000794436"/>
    </source>
</evidence>
<dbReference type="GO" id="GO:0005524">
    <property type="term" value="F:ATP binding"/>
    <property type="evidence" value="ECO:0007669"/>
    <property type="project" value="UniProtKB-KW"/>
</dbReference>
<dbReference type="PANTHER" id="PTHR12169">
    <property type="entry name" value="ATPASE N2B"/>
    <property type="match status" value="1"/>
</dbReference>
<comment type="caution">
    <text evidence="4">The sequence shown here is derived from an EMBL/GenBank/DDBJ whole genome shotgun (WGS) entry which is preliminary data.</text>
</comment>
<accession>A0A8K1FHL3</accession>
<dbReference type="AlphaFoldDB" id="A0A8K1FHL3"/>
<dbReference type="EMBL" id="SPLM01000041">
    <property type="protein sequence ID" value="TMW64020.1"/>
    <property type="molecule type" value="Genomic_DNA"/>
</dbReference>
<reference evidence="4" key="1">
    <citation type="submission" date="2019-03" db="EMBL/GenBank/DDBJ databases">
        <title>Long read genome sequence of the mycoparasitic Pythium oligandrum ATCC 38472 isolated from sugarbeet rhizosphere.</title>
        <authorList>
            <person name="Gaulin E."/>
        </authorList>
    </citation>
    <scope>NUCLEOTIDE SEQUENCE</scope>
    <source>
        <strain evidence="4">ATCC 38472_TT</strain>
    </source>
</reference>
<dbReference type="GO" id="GO:0005739">
    <property type="term" value="C:mitochondrion"/>
    <property type="evidence" value="ECO:0007669"/>
    <property type="project" value="TreeGrafter"/>
</dbReference>
<name>A0A8K1FHL3_PYTOL</name>
<evidence type="ECO:0000256" key="2">
    <source>
        <dbReference type="ARBA" id="ARBA00022741"/>
    </source>
</evidence>
<evidence type="ECO:0000256" key="1">
    <source>
        <dbReference type="ARBA" id="ARBA00010322"/>
    </source>
</evidence>
<dbReference type="InterPro" id="IPR005654">
    <property type="entry name" value="ATPase_AFG1-like"/>
</dbReference>
<gene>
    <name evidence="4" type="ORF">Poli38472_014137</name>
</gene>
<keyword evidence="2" id="KW-0547">Nucleotide-binding</keyword>
<dbReference type="InterPro" id="IPR027417">
    <property type="entry name" value="P-loop_NTPase"/>
</dbReference>
<organism evidence="4 5">
    <name type="scientific">Pythium oligandrum</name>
    <name type="common">Mycoparasitic fungus</name>
    <dbReference type="NCBI Taxonomy" id="41045"/>
    <lineage>
        <taxon>Eukaryota</taxon>
        <taxon>Sar</taxon>
        <taxon>Stramenopiles</taxon>
        <taxon>Oomycota</taxon>
        <taxon>Peronosporomycetes</taxon>
        <taxon>Pythiales</taxon>
        <taxon>Pythiaceae</taxon>
        <taxon>Pythium</taxon>
    </lineage>
</organism>
<dbReference type="Proteomes" id="UP000794436">
    <property type="component" value="Unassembled WGS sequence"/>
</dbReference>
<dbReference type="PANTHER" id="PTHR12169:SF6">
    <property type="entry name" value="AFG1-LIKE ATPASE"/>
    <property type="match status" value="1"/>
</dbReference>
<protein>
    <recommendedName>
        <fullName evidence="6">AFG1-like ATPase</fullName>
    </recommendedName>
</protein>
<dbReference type="OrthoDB" id="548867at2759"/>
<dbReference type="Gene3D" id="3.40.50.300">
    <property type="entry name" value="P-loop containing nucleotide triphosphate hydrolases"/>
    <property type="match status" value="1"/>
</dbReference>
<evidence type="ECO:0000313" key="4">
    <source>
        <dbReference type="EMBL" id="TMW64020.1"/>
    </source>
</evidence>
<dbReference type="NCBIfam" id="NF040713">
    <property type="entry name" value="ZapE"/>
    <property type="match status" value="1"/>
</dbReference>
<dbReference type="Pfam" id="PF03969">
    <property type="entry name" value="AFG1_ATPase"/>
    <property type="match status" value="1"/>
</dbReference>
<keyword evidence="3" id="KW-0067">ATP-binding</keyword>
<sequence length="480" mass="54460">MGLSTTAEANQTTPSYAQAPSATYTALVESGALQADDAQWRVVKRFLDKLHRQVRDYRLPAVQQASSRSAEPAETENEKPVPVMVPRGLYIHGHVGTGKSMLMDLFFSHVPLPHKRRVHFNKFMLEIHQRLQFVKQEQLRLYGRQRNITLDQSRDAISIVAEQLVQESHLLCFDEFQVTDIADAMIMRKLFGVFYSRGGVMVATSNTPPQELYKDGTNREYFLPFLQQLSRHTKVVNMDSVVDYRVLAQPLAQQTFFYPLTPETSDAVNELFDEVADDVVEPLRIPVMMGRWLTVLGTRDGVARVSFEELCMTEKGAADYKALSECFHTVVLEGVPQLEMKAHDQARRLILLIDELYEHRTRLICSAAVPPSQLFHFDEAPLANQAEALAASEQAKKHQLEESVKQRIPPASSWDAPVGAYNPAKMAGLQVQNLCSLQDLKIAFKRAVSRLAEMQSDKYLEQNKQLRQSRQQHLLRVLAN</sequence>